<accession>X0KVZ1</accession>
<organism evidence="2">
    <name type="scientific">Fusarium oxysporum f. sp. vasinfectum 25433</name>
    <dbReference type="NCBI Taxonomy" id="1089449"/>
    <lineage>
        <taxon>Eukaryota</taxon>
        <taxon>Fungi</taxon>
        <taxon>Dikarya</taxon>
        <taxon>Ascomycota</taxon>
        <taxon>Pezizomycotina</taxon>
        <taxon>Sordariomycetes</taxon>
        <taxon>Hypocreomycetidae</taxon>
        <taxon>Hypocreales</taxon>
        <taxon>Nectriaceae</taxon>
        <taxon>Fusarium</taxon>
        <taxon>Fusarium oxysporum species complex</taxon>
    </lineage>
</organism>
<feature type="compositionally biased region" description="Basic and acidic residues" evidence="1">
    <location>
        <begin position="69"/>
        <end position="87"/>
    </location>
</feature>
<dbReference type="HOGENOM" id="CLU_2236710_0_0_1"/>
<dbReference type="EMBL" id="JH658201">
    <property type="protein sequence ID" value="EXM12957.1"/>
    <property type="molecule type" value="Genomic_DNA"/>
</dbReference>
<dbReference type="Proteomes" id="UP000030701">
    <property type="component" value="Unassembled WGS sequence"/>
</dbReference>
<feature type="region of interest" description="Disordered" evidence="1">
    <location>
        <begin position="69"/>
        <end position="105"/>
    </location>
</feature>
<dbReference type="AlphaFoldDB" id="X0KVZ1"/>
<reference evidence="2" key="2">
    <citation type="submission" date="2012-05" db="EMBL/GenBank/DDBJ databases">
        <title>The Genome Annotation of Fusarium oxysporum Cotton.</title>
        <authorList>
            <consortium name="The Broad Institute Genomics Platform"/>
            <person name="Ma L.-J."/>
            <person name="Corby-Kistler H."/>
            <person name="Broz K."/>
            <person name="Gale L.R."/>
            <person name="Jonkers W."/>
            <person name="O'Donnell K."/>
            <person name="Ploetz R."/>
            <person name="Steinberg C."/>
            <person name="Schwartz D.C."/>
            <person name="VanEtten H."/>
            <person name="Zhou S."/>
            <person name="Young S.K."/>
            <person name="Zeng Q."/>
            <person name="Gargeya S."/>
            <person name="Fitzgerald M."/>
            <person name="Abouelleil A."/>
            <person name="Alvarado L."/>
            <person name="Chapman S.B."/>
            <person name="Gainer-Dewar J."/>
            <person name="Goldberg J."/>
            <person name="Griggs A."/>
            <person name="Gujja S."/>
            <person name="Hansen M."/>
            <person name="Howarth C."/>
            <person name="Imamovic A."/>
            <person name="Ireland A."/>
            <person name="Larimer J."/>
            <person name="McCowan C."/>
            <person name="Murphy C."/>
            <person name="Pearson M."/>
            <person name="Poon T.W."/>
            <person name="Priest M."/>
            <person name="Roberts A."/>
            <person name="Saif S."/>
            <person name="Shea T."/>
            <person name="Sykes S."/>
            <person name="Wortman J."/>
            <person name="Nusbaum C."/>
            <person name="Birren B."/>
        </authorList>
    </citation>
    <scope>NUCLEOTIDE SEQUENCE</scope>
    <source>
        <strain evidence="2">25433</strain>
    </source>
</reference>
<protein>
    <submittedName>
        <fullName evidence="2">Uncharacterized protein</fullName>
    </submittedName>
</protein>
<evidence type="ECO:0000313" key="2">
    <source>
        <dbReference type="EMBL" id="EXM12957.1"/>
    </source>
</evidence>
<proteinExistence type="predicted"/>
<reference evidence="2" key="1">
    <citation type="submission" date="2011-11" db="EMBL/GenBank/DDBJ databases">
        <title>The Genome Sequence of Fusarium oxysporum Cotton.</title>
        <authorList>
            <consortium name="The Broad Institute Genome Sequencing Platform"/>
            <person name="Ma L.-J."/>
            <person name="Gale L.R."/>
            <person name="Schwartz D.C."/>
            <person name="Zhou S."/>
            <person name="Corby-Kistler H."/>
            <person name="Young S.K."/>
            <person name="Zeng Q."/>
            <person name="Gargeya S."/>
            <person name="Fitzgerald M."/>
            <person name="Haas B."/>
            <person name="Abouelleil A."/>
            <person name="Alvarado L."/>
            <person name="Arachchi H.M."/>
            <person name="Berlin A."/>
            <person name="Brown A."/>
            <person name="Chapman S.B."/>
            <person name="Chen Z."/>
            <person name="Dunbar C."/>
            <person name="Freedman E."/>
            <person name="Gearin G."/>
            <person name="Goldberg J."/>
            <person name="Griggs A."/>
            <person name="Gujja S."/>
            <person name="Heiman D."/>
            <person name="Howarth C."/>
            <person name="Larson L."/>
            <person name="Lui A."/>
            <person name="MacDonald P.J.P."/>
            <person name="Montmayeur A."/>
            <person name="Murphy C."/>
            <person name="Neiman D."/>
            <person name="Pearson M."/>
            <person name="Priest M."/>
            <person name="Roberts A."/>
            <person name="Saif S."/>
            <person name="Shea T."/>
            <person name="Shenoy N."/>
            <person name="Sisk P."/>
            <person name="Stolte C."/>
            <person name="Sykes S."/>
            <person name="Wortman J."/>
            <person name="Nusbaum C."/>
            <person name="Birren B."/>
        </authorList>
    </citation>
    <scope>NUCLEOTIDE SEQUENCE [LARGE SCALE GENOMIC DNA]</scope>
    <source>
        <strain evidence="2">25433</strain>
    </source>
</reference>
<name>X0KVZ1_FUSOX</name>
<sequence length="105" mass="12449">MPQIHLLPCPGKNQSESQLMTSARAVHRRQELVRVHPDDATLQALLEPRREPVRVPHAEILRMLDHLDRQRAEDRARRRAGETEQVERPTTPNRLERFQLRRLRN</sequence>
<gene>
    <name evidence="2" type="ORF">FOTG_18573</name>
</gene>
<evidence type="ECO:0000256" key="1">
    <source>
        <dbReference type="SAM" id="MobiDB-lite"/>
    </source>
</evidence>